<accession>A0A9X1FTJ9</accession>
<keyword evidence="1" id="KW-0805">Transcription regulation</keyword>
<protein>
    <submittedName>
        <fullName evidence="6">RNA polymerase sigma factor</fullName>
    </submittedName>
</protein>
<dbReference type="AlphaFoldDB" id="A0A9X1FTJ9"/>
<dbReference type="InterPro" id="IPR013249">
    <property type="entry name" value="RNA_pol_sigma70_r4_t2"/>
</dbReference>
<dbReference type="GO" id="GO:0006352">
    <property type="term" value="P:DNA-templated transcription initiation"/>
    <property type="evidence" value="ECO:0007669"/>
    <property type="project" value="InterPro"/>
</dbReference>
<keyword evidence="3" id="KW-0804">Transcription</keyword>
<dbReference type="CDD" id="cd06171">
    <property type="entry name" value="Sigma70_r4"/>
    <property type="match status" value="1"/>
</dbReference>
<feature type="domain" description="RNA polymerase sigma-70 region 2" evidence="4">
    <location>
        <begin position="31"/>
        <end position="95"/>
    </location>
</feature>
<dbReference type="InterPro" id="IPR007627">
    <property type="entry name" value="RNA_pol_sigma70_r2"/>
</dbReference>
<dbReference type="Pfam" id="PF04542">
    <property type="entry name" value="Sigma70_r2"/>
    <property type="match status" value="1"/>
</dbReference>
<dbReference type="RefSeq" id="WP_219500269.1">
    <property type="nucleotide sequence ID" value="NZ_JAHXDN010000002.1"/>
</dbReference>
<comment type="caution">
    <text evidence="6">The sequence shown here is derived from an EMBL/GenBank/DDBJ whole genome shotgun (WGS) entry which is preliminary data.</text>
</comment>
<organism evidence="6 7">
    <name type="scientific">Roseobacter insulae</name>
    <dbReference type="NCBI Taxonomy" id="2859783"/>
    <lineage>
        <taxon>Bacteria</taxon>
        <taxon>Pseudomonadati</taxon>
        <taxon>Pseudomonadota</taxon>
        <taxon>Alphaproteobacteria</taxon>
        <taxon>Rhodobacterales</taxon>
        <taxon>Roseobacteraceae</taxon>
        <taxon>Roseobacter</taxon>
    </lineage>
</organism>
<dbReference type="NCBIfam" id="TIGR02937">
    <property type="entry name" value="sigma70-ECF"/>
    <property type="match status" value="1"/>
</dbReference>
<dbReference type="GO" id="GO:0016987">
    <property type="term" value="F:sigma factor activity"/>
    <property type="evidence" value="ECO:0007669"/>
    <property type="project" value="UniProtKB-KW"/>
</dbReference>
<evidence type="ECO:0000256" key="1">
    <source>
        <dbReference type="ARBA" id="ARBA00023015"/>
    </source>
</evidence>
<evidence type="ECO:0000256" key="3">
    <source>
        <dbReference type="ARBA" id="ARBA00023163"/>
    </source>
</evidence>
<dbReference type="Proteomes" id="UP001138661">
    <property type="component" value="Unassembled WGS sequence"/>
</dbReference>
<dbReference type="GO" id="GO:0003677">
    <property type="term" value="F:DNA binding"/>
    <property type="evidence" value="ECO:0007669"/>
    <property type="project" value="InterPro"/>
</dbReference>
<proteinExistence type="predicted"/>
<evidence type="ECO:0000313" key="7">
    <source>
        <dbReference type="Proteomes" id="UP001138661"/>
    </source>
</evidence>
<keyword evidence="2" id="KW-0731">Sigma factor</keyword>
<dbReference type="InterPro" id="IPR039425">
    <property type="entry name" value="RNA_pol_sigma-70-like"/>
</dbReference>
<evidence type="ECO:0000313" key="6">
    <source>
        <dbReference type="EMBL" id="MBW4707418.1"/>
    </source>
</evidence>
<sequence length="180" mass="20536">MAATEQCRQLAQLLAACAEGDRAAFRRFYDLSARYVYGVILAIMRDHDLAKEVAQEAFVRMWKRAHQYRPESGNPLSWIGTIARNCAIDRLRSERTRGFVEFTDDVPELSDPVDPASHTLDSLVIRRLLADLRPDHRKALMLCYFQGYTYIELASVMDIPVGTAKSWVRRGLAALREAME</sequence>
<dbReference type="InterPro" id="IPR014284">
    <property type="entry name" value="RNA_pol_sigma-70_dom"/>
</dbReference>
<evidence type="ECO:0000259" key="5">
    <source>
        <dbReference type="Pfam" id="PF08281"/>
    </source>
</evidence>
<keyword evidence="7" id="KW-1185">Reference proteome</keyword>
<dbReference type="EMBL" id="JAHXDN010000002">
    <property type="protein sequence ID" value="MBW4707418.1"/>
    <property type="molecule type" value="Genomic_DNA"/>
</dbReference>
<evidence type="ECO:0000259" key="4">
    <source>
        <dbReference type="Pfam" id="PF04542"/>
    </source>
</evidence>
<dbReference type="PANTHER" id="PTHR43133:SF62">
    <property type="entry name" value="RNA POLYMERASE SIGMA FACTOR SIGZ"/>
    <property type="match status" value="1"/>
</dbReference>
<dbReference type="Pfam" id="PF08281">
    <property type="entry name" value="Sigma70_r4_2"/>
    <property type="match status" value="1"/>
</dbReference>
<feature type="domain" description="RNA polymerase sigma factor 70 region 4 type 2" evidence="5">
    <location>
        <begin position="124"/>
        <end position="175"/>
    </location>
</feature>
<gene>
    <name evidence="6" type="ORF">KX928_06430</name>
</gene>
<reference evidence="6" key="1">
    <citation type="submission" date="2021-07" db="EMBL/GenBank/DDBJ databases">
        <title>Roseobacter insulae sp. nov., isolated from a tidal flat.</title>
        <authorList>
            <person name="Park S."/>
            <person name="Yoon J.-H."/>
        </authorList>
    </citation>
    <scope>NUCLEOTIDE SEQUENCE</scope>
    <source>
        <strain evidence="6">YSTF-M11</strain>
    </source>
</reference>
<evidence type="ECO:0000256" key="2">
    <source>
        <dbReference type="ARBA" id="ARBA00023082"/>
    </source>
</evidence>
<name>A0A9X1FTJ9_9RHOB</name>
<dbReference type="PANTHER" id="PTHR43133">
    <property type="entry name" value="RNA POLYMERASE ECF-TYPE SIGMA FACTO"/>
    <property type="match status" value="1"/>
</dbReference>